<dbReference type="SUPFAM" id="SSF58104">
    <property type="entry name" value="Methyl-accepting chemotaxis protein (MCP) signaling domain"/>
    <property type="match status" value="1"/>
</dbReference>
<dbReference type="PANTHER" id="PTHR24422">
    <property type="entry name" value="CHEMOTAXIS PROTEIN METHYLTRANSFERASE"/>
    <property type="match status" value="1"/>
</dbReference>
<dbReference type="Pfam" id="PF00015">
    <property type="entry name" value="MCPsignal"/>
    <property type="match status" value="1"/>
</dbReference>
<comment type="caution">
    <text evidence="6">The sequence shown here is derived from an EMBL/GenBank/DDBJ whole genome shotgun (WGS) entry which is preliminary data.</text>
</comment>
<evidence type="ECO:0000313" key="6">
    <source>
        <dbReference type="EMBL" id="RUO77901.1"/>
    </source>
</evidence>
<proteinExistence type="predicted"/>
<dbReference type="InterPro" id="IPR050903">
    <property type="entry name" value="Bact_Chemotaxis_MeTrfase"/>
</dbReference>
<evidence type="ECO:0000256" key="2">
    <source>
        <dbReference type="PROSITE-ProRule" id="PRU00284"/>
    </source>
</evidence>
<dbReference type="InterPro" id="IPR001610">
    <property type="entry name" value="PAC"/>
</dbReference>
<evidence type="ECO:0000259" key="4">
    <source>
        <dbReference type="PROSITE" id="PS50111"/>
    </source>
</evidence>
<dbReference type="InterPro" id="IPR000014">
    <property type="entry name" value="PAS"/>
</dbReference>
<evidence type="ECO:0008006" key="8">
    <source>
        <dbReference type="Google" id="ProtNLM"/>
    </source>
</evidence>
<keyword evidence="3" id="KW-0175">Coiled coil</keyword>
<dbReference type="Pfam" id="PF08447">
    <property type="entry name" value="PAS_3"/>
    <property type="match status" value="1"/>
</dbReference>
<dbReference type="EMBL" id="PIQF01000001">
    <property type="protein sequence ID" value="RUO77901.1"/>
    <property type="molecule type" value="Genomic_DNA"/>
</dbReference>
<dbReference type="Pfam" id="PF08448">
    <property type="entry name" value="PAS_4"/>
    <property type="match status" value="1"/>
</dbReference>
<dbReference type="InterPro" id="IPR013656">
    <property type="entry name" value="PAS_4"/>
</dbReference>
<dbReference type="Gene3D" id="1.10.287.950">
    <property type="entry name" value="Methyl-accepting chemotaxis protein"/>
    <property type="match status" value="1"/>
</dbReference>
<dbReference type="InterPro" id="IPR035965">
    <property type="entry name" value="PAS-like_dom_sf"/>
</dbReference>
<dbReference type="InterPro" id="IPR004089">
    <property type="entry name" value="MCPsignal_dom"/>
</dbReference>
<dbReference type="Gene3D" id="3.30.450.20">
    <property type="entry name" value="PAS domain"/>
    <property type="match status" value="2"/>
</dbReference>
<sequence length="431" mass="47896">MLCGKVKTQLNSAREELTQYQQLLSAIDANVARIDFSPDGHIINANTIFLATMGYDLEQVVAQHHRIFCDTEHVNSQTYKEFWQDLAAGDSHHGRFKRRRKNGEEIWLEATYFPIKDEQGRVKSVTKIATDVTSETKELEHQRALSVAIKRSMATIEFTPEGEIIWANDHFLNAVGYALEEVRGQHHQIFCDEKFYADNPHFWQQLAAGEYKTGQFKRLTQDAQVIWLEATYNPIFDDTGKVEKVVKFATDVTERVEQADNAAKAAEIAHSTSTQTASIVKDGLENIAISVDTSSVIADKSSEADEVIERLKGQSENIEAIVKTINGLADQTNLLALNAAIEAARAGEHGRGFAVVAEEVRDLASRTTEATSGISKVMEQSSEVSNAVSDQIDDIQQQALLSKQQIEKAKLIMDEIDQGATDVVNAVSRLT</sequence>
<dbReference type="GO" id="GO:0016020">
    <property type="term" value="C:membrane"/>
    <property type="evidence" value="ECO:0007669"/>
    <property type="project" value="InterPro"/>
</dbReference>
<reference evidence="6 7" key="1">
    <citation type="journal article" date="2011" name="Front. Microbiol.">
        <title>Genomic signatures of strain selection and enhancement in Bacillus atrophaeus var. globigii, a historical biowarfare simulant.</title>
        <authorList>
            <person name="Gibbons H.S."/>
            <person name="Broomall S.M."/>
            <person name="McNew L.A."/>
            <person name="Daligault H."/>
            <person name="Chapman C."/>
            <person name="Bruce D."/>
            <person name="Karavis M."/>
            <person name="Krepps M."/>
            <person name="McGregor P.A."/>
            <person name="Hong C."/>
            <person name="Park K.H."/>
            <person name="Akmal A."/>
            <person name="Feldman A."/>
            <person name="Lin J.S."/>
            <person name="Chang W.E."/>
            <person name="Higgs B.W."/>
            <person name="Demirev P."/>
            <person name="Lindquist J."/>
            <person name="Liem A."/>
            <person name="Fochler E."/>
            <person name="Read T.D."/>
            <person name="Tapia R."/>
            <person name="Johnson S."/>
            <person name="Bishop-Lilly K.A."/>
            <person name="Detter C."/>
            <person name="Han C."/>
            <person name="Sozhamannan S."/>
            <person name="Rosenzweig C.N."/>
            <person name="Skowronski E.W."/>
        </authorList>
    </citation>
    <scope>NUCLEOTIDE SEQUENCE [LARGE SCALE GENOMIC DNA]</scope>
    <source>
        <strain evidence="6 7">CL-SP19</strain>
    </source>
</reference>
<dbReference type="SMART" id="SM00283">
    <property type="entry name" value="MA"/>
    <property type="match status" value="1"/>
</dbReference>
<evidence type="ECO:0000259" key="5">
    <source>
        <dbReference type="PROSITE" id="PS50113"/>
    </source>
</evidence>
<dbReference type="InterPro" id="IPR004090">
    <property type="entry name" value="Chemotax_Me-accpt_rcpt"/>
</dbReference>
<dbReference type="Proteomes" id="UP000287908">
    <property type="component" value="Unassembled WGS sequence"/>
</dbReference>
<dbReference type="CDD" id="cd00130">
    <property type="entry name" value="PAS"/>
    <property type="match status" value="2"/>
</dbReference>
<dbReference type="PROSITE" id="PS50111">
    <property type="entry name" value="CHEMOTAXIS_TRANSDUC_2"/>
    <property type="match status" value="1"/>
</dbReference>
<dbReference type="SMART" id="SM00091">
    <property type="entry name" value="PAS"/>
    <property type="match status" value="2"/>
</dbReference>
<evidence type="ECO:0000256" key="1">
    <source>
        <dbReference type="ARBA" id="ARBA00023224"/>
    </source>
</evidence>
<gene>
    <name evidence="6" type="ORF">CWI81_05315</name>
</gene>
<protein>
    <recommendedName>
        <fullName evidence="8">Chemotaxis protein</fullName>
    </recommendedName>
</protein>
<dbReference type="PANTHER" id="PTHR24422:SF10">
    <property type="entry name" value="CHEMOTAXIS PROTEIN METHYLTRANSFERASE 2"/>
    <property type="match status" value="1"/>
</dbReference>
<dbReference type="RefSeq" id="WP_126784235.1">
    <property type="nucleotide sequence ID" value="NZ_PIQF01000001.1"/>
</dbReference>
<feature type="domain" description="Methyl-accepting transducer" evidence="4">
    <location>
        <begin position="241"/>
        <end position="431"/>
    </location>
</feature>
<dbReference type="InterPro" id="IPR000700">
    <property type="entry name" value="PAS-assoc_C"/>
</dbReference>
<organism evidence="6 7">
    <name type="scientific">Idiomarina seosinensis</name>
    <dbReference type="NCBI Taxonomy" id="281739"/>
    <lineage>
        <taxon>Bacteria</taxon>
        <taxon>Pseudomonadati</taxon>
        <taxon>Pseudomonadota</taxon>
        <taxon>Gammaproteobacteria</taxon>
        <taxon>Alteromonadales</taxon>
        <taxon>Idiomarinaceae</taxon>
        <taxon>Idiomarina</taxon>
    </lineage>
</organism>
<evidence type="ECO:0000256" key="3">
    <source>
        <dbReference type="SAM" id="Coils"/>
    </source>
</evidence>
<dbReference type="SMART" id="SM00086">
    <property type="entry name" value="PAC"/>
    <property type="match status" value="2"/>
</dbReference>
<accession>A0A432ZIV8</accession>
<feature type="domain" description="PAC" evidence="5">
    <location>
        <begin position="92"/>
        <end position="144"/>
    </location>
</feature>
<evidence type="ECO:0000313" key="7">
    <source>
        <dbReference type="Proteomes" id="UP000287908"/>
    </source>
</evidence>
<dbReference type="GO" id="GO:0004888">
    <property type="term" value="F:transmembrane signaling receptor activity"/>
    <property type="evidence" value="ECO:0007669"/>
    <property type="project" value="InterPro"/>
</dbReference>
<dbReference type="PRINTS" id="PR00260">
    <property type="entry name" value="CHEMTRNSDUCR"/>
</dbReference>
<dbReference type="GO" id="GO:0007165">
    <property type="term" value="P:signal transduction"/>
    <property type="evidence" value="ECO:0007669"/>
    <property type="project" value="UniProtKB-KW"/>
</dbReference>
<name>A0A432ZIV8_9GAMM</name>
<feature type="coiled-coil region" evidence="3">
    <location>
        <begin position="3"/>
        <end position="30"/>
    </location>
</feature>
<dbReference type="PROSITE" id="PS50113">
    <property type="entry name" value="PAC"/>
    <property type="match status" value="2"/>
</dbReference>
<dbReference type="OrthoDB" id="9765776at2"/>
<dbReference type="AlphaFoldDB" id="A0A432ZIV8"/>
<keyword evidence="7" id="KW-1185">Reference proteome</keyword>
<dbReference type="InterPro" id="IPR013655">
    <property type="entry name" value="PAS_fold_3"/>
</dbReference>
<keyword evidence="1 2" id="KW-0807">Transducer</keyword>
<dbReference type="NCBIfam" id="TIGR00229">
    <property type="entry name" value="sensory_box"/>
    <property type="match status" value="2"/>
</dbReference>
<dbReference type="GO" id="GO:0006935">
    <property type="term" value="P:chemotaxis"/>
    <property type="evidence" value="ECO:0007669"/>
    <property type="project" value="InterPro"/>
</dbReference>
<feature type="domain" description="PAC" evidence="5">
    <location>
        <begin position="212"/>
        <end position="264"/>
    </location>
</feature>
<dbReference type="SUPFAM" id="SSF55785">
    <property type="entry name" value="PYP-like sensor domain (PAS domain)"/>
    <property type="match status" value="2"/>
</dbReference>